<dbReference type="PANTHER" id="PTHR43284">
    <property type="entry name" value="ASPARAGINE SYNTHETASE (GLUTAMINE-HYDROLYZING)"/>
    <property type="match status" value="1"/>
</dbReference>
<dbReference type="SUPFAM" id="SSF52402">
    <property type="entry name" value="Adenine nucleotide alpha hydrolases-like"/>
    <property type="match status" value="1"/>
</dbReference>
<feature type="region of interest" description="Disordered" evidence="8">
    <location>
        <begin position="13"/>
        <end position="34"/>
    </location>
</feature>
<dbReference type="InterPro" id="IPR014729">
    <property type="entry name" value="Rossmann-like_a/b/a_fold"/>
</dbReference>
<evidence type="ECO:0000256" key="1">
    <source>
        <dbReference type="ARBA" id="ARBA00005752"/>
    </source>
</evidence>
<name>A0AAJ0BK09_9PEZI</name>
<reference evidence="10" key="1">
    <citation type="submission" date="2023-06" db="EMBL/GenBank/DDBJ databases">
        <title>Genome-scale phylogeny and comparative genomics of the fungal order Sordariales.</title>
        <authorList>
            <consortium name="Lawrence Berkeley National Laboratory"/>
            <person name="Hensen N."/>
            <person name="Bonometti L."/>
            <person name="Westerberg I."/>
            <person name="Brannstrom I.O."/>
            <person name="Guillou S."/>
            <person name="Cros-Aarteil S."/>
            <person name="Calhoun S."/>
            <person name="Haridas S."/>
            <person name="Kuo A."/>
            <person name="Mondo S."/>
            <person name="Pangilinan J."/>
            <person name="Riley R."/>
            <person name="Labutti K."/>
            <person name="Andreopoulos B."/>
            <person name="Lipzen A."/>
            <person name="Chen C."/>
            <person name="Yanf M."/>
            <person name="Daum C."/>
            <person name="Ng V."/>
            <person name="Clum A."/>
            <person name="Steindorff A."/>
            <person name="Ohm R."/>
            <person name="Martin F."/>
            <person name="Silar P."/>
            <person name="Natvig D."/>
            <person name="Lalanne C."/>
            <person name="Gautier V."/>
            <person name="Ament-Velasquez S.L."/>
            <person name="Kruys A."/>
            <person name="Hutchinson M.I."/>
            <person name="Powell A.J."/>
            <person name="Barry K."/>
            <person name="Miller A.N."/>
            <person name="Grigoriev I.V."/>
            <person name="Debuchy R."/>
            <person name="Gladieux P."/>
            <person name="Thoren M.H."/>
            <person name="Johannesson H."/>
        </authorList>
    </citation>
    <scope>NUCLEOTIDE SEQUENCE</scope>
    <source>
        <strain evidence="10">PSN4</strain>
    </source>
</reference>
<dbReference type="PROSITE" id="PS51278">
    <property type="entry name" value="GATASE_TYPE_2"/>
    <property type="match status" value="1"/>
</dbReference>
<dbReference type="Proteomes" id="UP001239445">
    <property type="component" value="Unassembled WGS sequence"/>
</dbReference>
<dbReference type="Pfam" id="PF13537">
    <property type="entry name" value="GATase_7"/>
    <property type="match status" value="1"/>
</dbReference>
<keyword evidence="11" id="KW-1185">Reference proteome</keyword>
<evidence type="ECO:0000256" key="5">
    <source>
        <dbReference type="PIRNR" id="PIRNR001589"/>
    </source>
</evidence>
<evidence type="ECO:0000313" key="11">
    <source>
        <dbReference type="Proteomes" id="UP001239445"/>
    </source>
</evidence>
<evidence type="ECO:0000256" key="8">
    <source>
        <dbReference type="SAM" id="MobiDB-lite"/>
    </source>
</evidence>
<keyword evidence="2 5" id="KW-0547">Nucleotide-binding</keyword>
<dbReference type="CDD" id="cd01991">
    <property type="entry name" value="Asn_synthase_B_C"/>
    <property type="match status" value="1"/>
</dbReference>
<feature type="compositionally biased region" description="Basic and acidic residues" evidence="8">
    <location>
        <begin position="22"/>
        <end position="34"/>
    </location>
</feature>
<dbReference type="GO" id="GO:0005829">
    <property type="term" value="C:cytosol"/>
    <property type="evidence" value="ECO:0007669"/>
    <property type="project" value="TreeGrafter"/>
</dbReference>
<feature type="domain" description="Glutamine amidotransferase type-2" evidence="9">
    <location>
        <begin position="2"/>
        <end position="234"/>
    </location>
</feature>
<dbReference type="EMBL" id="MU839830">
    <property type="protein sequence ID" value="KAK1757311.1"/>
    <property type="molecule type" value="Genomic_DNA"/>
</dbReference>
<feature type="binding site" evidence="6">
    <location>
        <position position="123"/>
    </location>
    <ligand>
        <name>L-glutamine</name>
        <dbReference type="ChEBI" id="CHEBI:58359"/>
    </ligand>
</feature>
<evidence type="ECO:0000256" key="7">
    <source>
        <dbReference type="PIRSR" id="PIRSR001589-3"/>
    </source>
</evidence>
<accession>A0AAJ0BK09</accession>
<dbReference type="PIRSF" id="PIRSF001589">
    <property type="entry name" value="Asn_synthetase_glu-h"/>
    <property type="match status" value="1"/>
</dbReference>
<dbReference type="InterPro" id="IPR017932">
    <property type="entry name" value="GATase_2_dom"/>
</dbReference>
<dbReference type="SUPFAM" id="SSF56235">
    <property type="entry name" value="N-terminal nucleophile aminohydrolases (Ntn hydrolases)"/>
    <property type="match status" value="1"/>
</dbReference>
<evidence type="ECO:0000256" key="2">
    <source>
        <dbReference type="ARBA" id="ARBA00022741"/>
    </source>
</evidence>
<evidence type="ECO:0000256" key="6">
    <source>
        <dbReference type="PIRSR" id="PIRSR001589-2"/>
    </source>
</evidence>
<gene>
    <name evidence="10" type="ORF">QBC47DRAFT_458833</name>
</gene>
<sequence>MCGIAISITLHRAGSAQPNNENKTKPETITNKADHDLESKLNKSLDLLAHRGPDARGIWISHDGTIAHTRLSINDLTPQGNQPLHSPSNQIHAVINGEIYDHDRLRSELAQSDGGYPFHSTSDSELVIALYRRHGSPKFLDHLRGEFALVLYDETTGDVIAARDRFGVKPLFWTVVDDKKLLLASEVKAFLPLGWEAEWDLGAVVDGGWANDHRTSFRGVTKVLPGCWMRVNRRDGEVVHERYWDMEYRDKRELETRTVEEMVLGVRERLTEAIRLRLRADVPVGIYLSGGIDSSLVAGIVTHLVRQQGIKLGNQDATGRICCFTVQFPPESGFDESEIAQRTADFLGVQILKKKMDEAAMAEYFADAVYHCEQPMIDLNAVGKFGLSTVPREQGFKVVLTGEGSDEHFSGYPGFLVDFLRENDHSLPEWPLSKDETLRRSLHQTMTAEMAERISKAGCSSDGLDDCKAYELVNGVGIPAYIARWQIHLGVFAPWVKQRWAGVDPRLVISNAMSPEVTAKMQEKWHSLHTSHYIWTKTMLANIFLSTLGDRTEMAHSIEARPPFLDHVLSDYVNSLPPSVKLGYVPVKQGTSNGDSWWQEPDTARKAFSEKWILREAGKPFITSELYERRKQPYLAPVRYPKDGPLHQKLREICTRDAVDKLGFLDYRAVEEAFERGFGENADVPSLRTLLYIGSWVTLGQRFGVKTASVNDLACESISI</sequence>
<dbReference type="GO" id="GO:0006529">
    <property type="term" value="P:asparagine biosynthetic process"/>
    <property type="evidence" value="ECO:0007669"/>
    <property type="project" value="InterPro"/>
</dbReference>
<proteinExistence type="inferred from homology"/>
<feature type="site" description="Important for beta-aspartyl-AMP intermediate formation" evidence="7">
    <location>
        <position position="403"/>
    </location>
</feature>
<feature type="binding site" evidence="6">
    <location>
        <position position="326"/>
    </location>
    <ligand>
        <name>ATP</name>
        <dbReference type="ChEBI" id="CHEBI:30616"/>
    </ligand>
</feature>
<dbReference type="AlphaFoldDB" id="A0AAJ0BK09"/>
<comment type="caution">
    <text evidence="10">The sequence shown here is derived from an EMBL/GenBank/DDBJ whole genome shotgun (WGS) entry which is preliminary data.</text>
</comment>
<dbReference type="InterPro" id="IPR051786">
    <property type="entry name" value="ASN_synthetase/amidase"/>
</dbReference>
<dbReference type="InterPro" id="IPR006426">
    <property type="entry name" value="Asn_synth_AEB"/>
</dbReference>
<evidence type="ECO:0000256" key="3">
    <source>
        <dbReference type="ARBA" id="ARBA00022840"/>
    </source>
</evidence>
<dbReference type="InterPro" id="IPR033738">
    <property type="entry name" value="AsnB_N"/>
</dbReference>
<dbReference type="Gene3D" id="3.40.50.620">
    <property type="entry name" value="HUPs"/>
    <property type="match status" value="2"/>
</dbReference>
<dbReference type="InterPro" id="IPR029055">
    <property type="entry name" value="Ntn_hydrolases_N"/>
</dbReference>
<evidence type="ECO:0000313" key="10">
    <source>
        <dbReference type="EMBL" id="KAK1757311.1"/>
    </source>
</evidence>
<protein>
    <submittedName>
        <fullName evidence="10">Amidase chyE</fullName>
    </submittedName>
</protein>
<dbReference type="Gene3D" id="3.60.20.10">
    <property type="entry name" value="Glutamine Phosphoribosylpyrophosphate, subunit 1, domain 1"/>
    <property type="match status" value="1"/>
</dbReference>
<evidence type="ECO:0000256" key="4">
    <source>
        <dbReference type="ARBA" id="ARBA00022962"/>
    </source>
</evidence>
<dbReference type="GO" id="GO:0005524">
    <property type="term" value="F:ATP binding"/>
    <property type="evidence" value="ECO:0007669"/>
    <property type="project" value="UniProtKB-KW"/>
</dbReference>
<dbReference type="Pfam" id="PF00733">
    <property type="entry name" value="Asn_synthase"/>
    <property type="match status" value="1"/>
</dbReference>
<dbReference type="GO" id="GO:0004066">
    <property type="term" value="F:asparagine synthase (glutamine-hydrolyzing) activity"/>
    <property type="evidence" value="ECO:0007669"/>
    <property type="project" value="InterPro"/>
</dbReference>
<keyword evidence="4" id="KW-0315">Glutamine amidotransferase</keyword>
<keyword evidence="3 5" id="KW-0067">ATP-binding</keyword>
<organism evidence="10 11">
    <name type="scientific">Echria macrotheca</name>
    <dbReference type="NCBI Taxonomy" id="438768"/>
    <lineage>
        <taxon>Eukaryota</taxon>
        <taxon>Fungi</taxon>
        <taxon>Dikarya</taxon>
        <taxon>Ascomycota</taxon>
        <taxon>Pezizomycotina</taxon>
        <taxon>Sordariomycetes</taxon>
        <taxon>Sordariomycetidae</taxon>
        <taxon>Sordariales</taxon>
        <taxon>Schizotheciaceae</taxon>
        <taxon>Echria</taxon>
    </lineage>
</organism>
<dbReference type="CDD" id="cd00712">
    <property type="entry name" value="AsnB"/>
    <property type="match status" value="1"/>
</dbReference>
<dbReference type="NCBIfam" id="TIGR01536">
    <property type="entry name" value="asn_synth_AEB"/>
    <property type="match status" value="1"/>
</dbReference>
<comment type="similarity">
    <text evidence="1">Belongs to the asparagine synthetase family.</text>
</comment>
<dbReference type="InterPro" id="IPR001962">
    <property type="entry name" value="Asn_synthase"/>
</dbReference>
<evidence type="ECO:0000259" key="9">
    <source>
        <dbReference type="PROSITE" id="PS51278"/>
    </source>
</evidence>
<dbReference type="PANTHER" id="PTHR43284:SF1">
    <property type="entry name" value="ASPARAGINE SYNTHETASE"/>
    <property type="match status" value="1"/>
</dbReference>